<evidence type="ECO:0000256" key="1">
    <source>
        <dbReference type="RuleBase" id="RU369079"/>
    </source>
</evidence>
<dbReference type="InterPro" id="IPR010656">
    <property type="entry name" value="DctM"/>
</dbReference>
<dbReference type="GO" id="GO:0005886">
    <property type="term" value="C:plasma membrane"/>
    <property type="evidence" value="ECO:0007669"/>
    <property type="project" value="UniProtKB-SubCell"/>
</dbReference>
<feature type="transmembrane region" description="Helical" evidence="2">
    <location>
        <begin position="412"/>
        <end position="439"/>
    </location>
</feature>
<dbReference type="PANTHER" id="PTHR43849:SF2">
    <property type="entry name" value="BLL3936 PROTEIN"/>
    <property type="match status" value="1"/>
</dbReference>
<dbReference type="Proteomes" id="UP000068382">
    <property type="component" value="Unassembled WGS sequence"/>
</dbReference>
<evidence type="ECO:0000256" key="2">
    <source>
        <dbReference type="SAM" id="Phobius"/>
    </source>
</evidence>
<dbReference type="Pfam" id="PF06808">
    <property type="entry name" value="DctM"/>
    <property type="match status" value="1"/>
</dbReference>
<feature type="transmembrane region" description="Helical" evidence="2">
    <location>
        <begin position="563"/>
        <end position="584"/>
    </location>
</feature>
<feature type="transmembrane region" description="Helical" evidence="2">
    <location>
        <begin position="299"/>
        <end position="321"/>
    </location>
</feature>
<dbReference type="OrthoDB" id="9759894at2"/>
<sequence length="646" mass="66792">MSKESSPPPADARGIPTRAFASCLAALIPLATLVWALDLPRQVGLLLYPETFGGLVLALGLALVFIAVPAGQGRRRDRTPWYDLILALLGFVACSCLGLFFPDLSIAALRTPFGLGVSAVLVVLFLEGARRTAGVPIMLVAVGFLGVGLIAHMLPSPLTGRMVRPESLLWYLAWNNSGFLGTPTKVVVSVVIAFVLFGQALFLTGGAGFFTDLSMALMGRFRGGQAKIAIIASALFGTISGSTVANIVSTGVITIPMMKRAGYRPHIAGAVETVASTGGQLMPPVMGVAAFLIAEFLQISYGAVALAALVPSVIYFAALFIQVDLEAARRGIARVPAAEIPGLGGVLRAGWYIPVPFGILIACIFWLNVPLDLSALYATGAVLLSGVVFGYKGQRLTLARVSDVLTSTGRGTLDILMIAPLAGLVIGVLNVSGLSFTLAMSLVEMAGGNVVILLLLTGGVSILLGMGMPTVGVYILLATLVAPALVEAGIAPLAAHLFIFYYGMLSMVTPPVAIGAFAAASISGASPMRTGFAAMRFGWVAFVIPFLFVFSPSLLLQGTAAEAAVDAGTALAAVWFIAAGFTGYGLRRLEGLARVACALAGVGLFLPAGLTNWSIWANWAGGLLGAGLLGADYLKRAGQLPKKGAL</sequence>
<comment type="caution">
    <text evidence="4">The sequence shown here is derived from an EMBL/GenBank/DDBJ whole genome shotgun (WGS) entry which is preliminary data.</text>
</comment>
<dbReference type="RefSeq" id="WP_068248636.1">
    <property type="nucleotide sequence ID" value="NZ_LPUY01000135.1"/>
</dbReference>
<feature type="transmembrane region" description="Helical" evidence="2">
    <location>
        <begin position="133"/>
        <end position="154"/>
    </location>
</feature>
<feature type="transmembrane region" description="Helical" evidence="2">
    <location>
        <begin position="499"/>
        <end position="525"/>
    </location>
</feature>
<feature type="transmembrane region" description="Helical" evidence="2">
    <location>
        <begin position="349"/>
        <end position="367"/>
    </location>
</feature>
<dbReference type="AlphaFoldDB" id="A0A132BRW8"/>
<keyword evidence="2" id="KW-1133">Transmembrane helix</keyword>
<comment type="subcellular location">
    <subcellularLocation>
        <location evidence="1">Cell inner membrane</location>
        <topology evidence="1">Multi-pass membrane protein</topology>
    </subcellularLocation>
</comment>
<keyword evidence="5" id="KW-1185">Reference proteome</keyword>
<dbReference type="EMBL" id="LPUY01000135">
    <property type="protein sequence ID" value="KUP90762.1"/>
    <property type="molecule type" value="Genomic_DNA"/>
</dbReference>
<evidence type="ECO:0000259" key="3">
    <source>
        <dbReference type="Pfam" id="PF06808"/>
    </source>
</evidence>
<feature type="transmembrane region" description="Helical" evidence="2">
    <location>
        <begin position="186"/>
        <end position="210"/>
    </location>
</feature>
<keyword evidence="1" id="KW-0997">Cell inner membrane</keyword>
<dbReference type="PANTHER" id="PTHR43849">
    <property type="entry name" value="BLL3936 PROTEIN"/>
    <property type="match status" value="1"/>
</dbReference>
<keyword evidence="1" id="KW-0813">Transport</keyword>
<dbReference type="NCBIfam" id="TIGR02123">
    <property type="entry name" value="TRAP_fused"/>
    <property type="match status" value="1"/>
</dbReference>
<feature type="transmembrane region" description="Helical" evidence="2">
    <location>
        <begin position="445"/>
        <end position="464"/>
    </location>
</feature>
<evidence type="ECO:0000313" key="5">
    <source>
        <dbReference type="Proteomes" id="UP000068382"/>
    </source>
</evidence>
<keyword evidence="2" id="KW-0812">Transmembrane</keyword>
<feature type="transmembrane region" description="Helical" evidence="2">
    <location>
        <begin position="537"/>
        <end position="557"/>
    </location>
</feature>
<evidence type="ECO:0000313" key="4">
    <source>
        <dbReference type="EMBL" id="KUP90762.1"/>
    </source>
</evidence>
<protein>
    <submittedName>
        <fullName evidence="4">Sialic acid TRAP transporter permease protein SiaT</fullName>
    </submittedName>
</protein>
<feature type="transmembrane region" description="Helical" evidence="2">
    <location>
        <begin position="81"/>
        <end position="101"/>
    </location>
</feature>
<feature type="transmembrane region" description="Helical" evidence="2">
    <location>
        <begin position="471"/>
        <end position="493"/>
    </location>
</feature>
<reference evidence="4 5" key="1">
    <citation type="submission" date="2015-12" db="EMBL/GenBank/DDBJ databases">
        <title>Genome sequence of the marine Rhodobacteraceae strain O3.65, Candidatus Tritonibacter horizontis.</title>
        <authorList>
            <person name="Poehlein A."/>
            <person name="Giebel H.A."/>
            <person name="Voget S."/>
            <person name="Brinkhoff T."/>
        </authorList>
    </citation>
    <scope>NUCLEOTIDE SEQUENCE [LARGE SCALE GENOMIC DNA]</scope>
    <source>
        <strain evidence="4 5">O3.65</strain>
    </source>
</reference>
<dbReference type="GO" id="GO:0022857">
    <property type="term" value="F:transmembrane transporter activity"/>
    <property type="evidence" value="ECO:0007669"/>
    <property type="project" value="UniProtKB-UniRule"/>
</dbReference>
<comment type="function">
    <text evidence="1">Part of the tripartite ATP-independent periplasmic (TRAP) transport system.</text>
</comment>
<proteinExistence type="predicted"/>
<feature type="domain" description="TRAP C4-dicarboxylate transport system permease DctM subunit" evidence="3">
    <location>
        <begin position="122"/>
        <end position="559"/>
    </location>
</feature>
<feature type="transmembrane region" description="Helical" evidence="2">
    <location>
        <begin position="591"/>
        <end position="610"/>
    </location>
</feature>
<accession>A0A132BRW8</accession>
<dbReference type="PATRIC" id="fig|1768241.3.peg.4501"/>
<gene>
    <name evidence="4" type="primary">siaT_26</name>
    <name evidence="4" type="ORF">TRIHO_43070</name>
</gene>
<name>A0A132BRW8_9RHOB</name>
<feature type="transmembrane region" description="Helical" evidence="2">
    <location>
        <begin position="373"/>
        <end position="391"/>
    </location>
</feature>
<feature type="transmembrane region" description="Helical" evidence="2">
    <location>
        <begin position="230"/>
        <end position="255"/>
    </location>
</feature>
<dbReference type="InterPro" id="IPR011853">
    <property type="entry name" value="TRAP_DctM-Dct_fused"/>
</dbReference>
<feature type="transmembrane region" description="Helical" evidence="2">
    <location>
        <begin position="52"/>
        <end position="69"/>
    </location>
</feature>
<keyword evidence="1" id="KW-1003">Cell membrane</keyword>
<organism evidence="4 5">
    <name type="scientific">Tritonibacter horizontis</name>
    <dbReference type="NCBI Taxonomy" id="1768241"/>
    <lineage>
        <taxon>Bacteria</taxon>
        <taxon>Pseudomonadati</taxon>
        <taxon>Pseudomonadota</taxon>
        <taxon>Alphaproteobacteria</taxon>
        <taxon>Rhodobacterales</taxon>
        <taxon>Paracoccaceae</taxon>
        <taxon>Tritonibacter</taxon>
    </lineage>
</organism>
<keyword evidence="2" id="KW-0472">Membrane</keyword>
<feature type="transmembrane region" description="Helical" evidence="2">
    <location>
        <begin position="107"/>
        <end position="126"/>
    </location>
</feature>